<evidence type="ECO:0000256" key="10">
    <source>
        <dbReference type="ARBA" id="ARBA00022909"/>
    </source>
</evidence>
<dbReference type="EMBL" id="LFVU01000028">
    <property type="protein sequence ID" value="KMT20893.1"/>
    <property type="molecule type" value="Genomic_DNA"/>
</dbReference>
<dbReference type="UniPathway" id="UPA00077">
    <property type="reaction ID" value="UER00156"/>
</dbReference>
<dbReference type="InterPro" id="IPR011005">
    <property type="entry name" value="Dihydropteroate_synth-like_sf"/>
</dbReference>
<evidence type="ECO:0000256" key="11">
    <source>
        <dbReference type="ARBA" id="ARBA00030193"/>
    </source>
</evidence>
<dbReference type="InterPro" id="IPR004701">
    <property type="entry name" value="PTS_EIIA_man-typ"/>
</dbReference>
<dbReference type="GO" id="GO:0016020">
    <property type="term" value="C:membrane"/>
    <property type="evidence" value="ECO:0007669"/>
    <property type="project" value="InterPro"/>
</dbReference>
<comment type="cofactor">
    <cofactor evidence="2">
        <name>Mg(2+)</name>
        <dbReference type="ChEBI" id="CHEBI:18420"/>
    </cofactor>
</comment>
<evidence type="ECO:0000256" key="3">
    <source>
        <dbReference type="ARBA" id="ARBA00004763"/>
    </source>
</evidence>
<evidence type="ECO:0000256" key="5">
    <source>
        <dbReference type="ARBA" id="ARBA00012458"/>
    </source>
</evidence>
<dbReference type="GO" id="GO:0046656">
    <property type="term" value="P:folic acid biosynthetic process"/>
    <property type="evidence" value="ECO:0007669"/>
    <property type="project" value="UniProtKB-KW"/>
</dbReference>
<dbReference type="Pfam" id="PF00809">
    <property type="entry name" value="Pterin_bind"/>
    <property type="match status" value="1"/>
</dbReference>
<organism evidence="15 16">
    <name type="scientific">Clostridium cylindrosporum DSM 605</name>
    <dbReference type="NCBI Taxonomy" id="1121307"/>
    <lineage>
        <taxon>Bacteria</taxon>
        <taxon>Bacillati</taxon>
        <taxon>Bacillota</taxon>
        <taxon>Clostridia</taxon>
        <taxon>Eubacteriales</taxon>
        <taxon>Clostridiaceae</taxon>
        <taxon>Clostridium</taxon>
    </lineage>
</organism>
<comment type="pathway">
    <text evidence="3">Cofactor biosynthesis; tetrahydrofolate biosynthesis; 7,8-dihydrofolate from 2-amino-4-hydroxy-6-hydroxymethyl-7,8-dihydropteridine diphosphate and 4-aminobenzoate: step 1/2.</text>
</comment>
<dbReference type="SUPFAM" id="SSF51717">
    <property type="entry name" value="Dihydropteroate synthetase-like"/>
    <property type="match status" value="1"/>
</dbReference>
<evidence type="ECO:0000259" key="14">
    <source>
        <dbReference type="PROSITE" id="PS51096"/>
    </source>
</evidence>
<dbReference type="InterPro" id="IPR045031">
    <property type="entry name" value="DHP_synth-like"/>
</dbReference>
<comment type="function">
    <text evidence="12">Catalyzes the condensation of para-aminobenzoate (pABA) with 6-hydroxymethyl-7,8-dihydropterin diphosphate (DHPt-PP) to form 7,8-dihydropteroate (H2Pte), the immediate precursor of folate derivatives.</text>
</comment>
<keyword evidence="7 15" id="KW-0808">Transferase</keyword>
<evidence type="ECO:0000256" key="8">
    <source>
        <dbReference type="ARBA" id="ARBA00022723"/>
    </source>
</evidence>
<accession>A0A0J8D9C6</accession>
<dbReference type="NCBIfam" id="TIGR01496">
    <property type="entry name" value="DHPS"/>
    <property type="match status" value="1"/>
</dbReference>
<name>A0A0J8D9C6_CLOCY</name>
<dbReference type="STRING" id="1121307.CLCY_1c01270"/>
<evidence type="ECO:0000256" key="6">
    <source>
        <dbReference type="ARBA" id="ARBA00016919"/>
    </source>
</evidence>
<dbReference type="Gene3D" id="3.20.20.20">
    <property type="entry name" value="Dihydropteroate synthase-like"/>
    <property type="match status" value="1"/>
</dbReference>
<dbReference type="InterPro" id="IPR006390">
    <property type="entry name" value="DHP_synth_dom"/>
</dbReference>
<dbReference type="PATRIC" id="fig|1121307.3.peg.488"/>
<evidence type="ECO:0000256" key="4">
    <source>
        <dbReference type="ARBA" id="ARBA00009503"/>
    </source>
</evidence>
<dbReference type="PROSITE" id="PS00793">
    <property type="entry name" value="DHPS_2"/>
    <property type="match status" value="1"/>
</dbReference>
<evidence type="ECO:0000256" key="7">
    <source>
        <dbReference type="ARBA" id="ARBA00022679"/>
    </source>
</evidence>
<dbReference type="PANTHER" id="PTHR20941:SF1">
    <property type="entry name" value="FOLIC ACID SYNTHESIS PROTEIN FOL1"/>
    <property type="match status" value="1"/>
</dbReference>
<dbReference type="GO" id="GO:0046872">
    <property type="term" value="F:metal ion binding"/>
    <property type="evidence" value="ECO:0007669"/>
    <property type="project" value="UniProtKB-KW"/>
</dbReference>
<evidence type="ECO:0000259" key="13">
    <source>
        <dbReference type="PROSITE" id="PS50972"/>
    </source>
</evidence>
<dbReference type="Proteomes" id="UP000036756">
    <property type="component" value="Unassembled WGS sequence"/>
</dbReference>
<dbReference type="PANTHER" id="PTHR20941">
    <property type="entry name" value="FOLATE SYNTHESIS PROTEINS"/>
    <property type="match status" value="1"/>
</dbReference>
<dbReference type="RefSeq" id="WP_152668163.1">
    <property type="nucleotide sequence ID" value="NZ_LFVU01000028.1"/>
</dbReference>
<dbReference type="PROSITE" id="PS50972">
    <property type="entry name" value="PTERIN_BINDING"/>
    <property type="match status" value="1"/>
</dbReference>
<dbReference type="CDD" id="cd00739">
    <property type="entry name" value="DHPS"/>
    <property type="match status" value="1"/>
</dbReference>
<evidence type="ECO:0000256" key="9">
    <source>
        <dbReference type="ARBA" id="ARBA00022842"/>
    </source>
</evidence>
<keyword evidence="10" id="KW-0289">Folate biosynthesis</keyword>
<sequence length="281" mass="31713">MRKNITLKDGKVYNFDNMKIMGILNATHNSFYEESRVSSLSSAVEKAKEMIANGADILDIGGESTKPGSDPVDVDEEIQRVVPLIKEIRKVNKDVLISVDTYRAKTAEEAIKAGADIINDISGLTFDDRMADVVRDYDVPVIIMHIKGTPKDMQQNPQYDDVVKEMKEFFRDRIDYAISKGIKEDKIMLDPGIGFGKLYEHNIEAMKKIEEFYEFDMPILLAVSRKTTIGVALGNLPPEERLEGTMAITCYAALKGIEMIRVHDVLENYRAARMAEVLRNE</sequence>
<dbReference type="EC" id="2.5.1.15" evidence="5"/>
<dbReference type="PROSITE" id="PS51096">
    <property type="entry name" value="PTS_EIIA_TYPE_4"/>
    <property type="match status" value="1"/>
</dbReference>
<dbReference type="OrthoDB" id="9811744at2"/>
<evidence type="ECO:0000313" key="16">
    <source>
        <dbReference type="Proteomes" id="UP000036756"/>
    </source>
</evidence>
<evidence type="ECO:0000256" key="12">
    <source>
        <dbReference type="ARBA" id="ARBA00053449"/>
    </source>
</evidence>
<dbReference type="GO" id="GO:0009401">
    <property type="term" value="P:phosphoenolpyruvate-dependent sugar phosphotransferase system"/>
    <property type="evidence" value="ECO:0007669"/>
    <property type="project" value="InterPro"/>
</dbReference>
<proteinExistence type="inferred from homology"/>
<protein>
    <recommendedName>
        <fullName evidence="6">Dihydropteroate synthase</fullName>
        <ecNumber evidence="5">2.5.1.15</ecNumber>
    </recommendedName>
    <alternativeName>
        <fullName evidence="11">Dihydropteroate pyrophosphorylase</fullName>
    </alternativeName>
</protein>
<reference evidence="15 16" key="1">
    <citation type="submission" date="2015-06" db="EMBL/GenBank/DDBJ databases">
        <title>Draft genome sequence of the purine-degrading Clostridium cylindrosporum HC-1 (DSM 605).</title>
        <authorList>
            <person name="Poehlein A."/>
            <person name="Schiel-Bengelsdorf B."/>
            <person name="Bengelsdorf F."/>
            <person name="Daniel R."/>
            <person name="Duerre P."/>
        </authorList>
    </citation>
    <scope>NUCLEOTIDE SEQUENCE [LARGE SCALE GENOMIC DNA]</scope>
    <source>
        <strain evidence="15 16">DSM 605</strain>
    </source>
</reference>
<dbReference type="FunFam" id="3.20.20.20:FF:000006">
    <property type="entry name" value="Dihydropteroate synthase"/>
    <property type="match status" value="1"/>
</dbReference>
<comment type="catalytic activity">
    <reaction evidence="1">
        <text>(7,8-dihydropterin-6-yl)methyl diphosphate + 4-aminobenzoate = 7,8-dihydropteroate + diphosphate</text>
        <dbReference type="Rhea" id="RHEA:19949"/>
        <dbReference type="ChEBI" id="CHEBI:17836"/>
        <dbReference type="ChEBI" id="CHEBI:17839"/>
        <dbReference type="ChEBI" id="CHEBI:33019"/>
        <dbReference type="ChEBI" id="CHEBI:72950"/>
        <dbReference type="EC" id="2.5.1.15"/>
    </reaction>
</comment>
<keyword evidence="8" id="KW-0479">Metal-binding</keyword>
<feature type="domain" description="PTS EIIA type-4" evidence="14">
    <location>
        <begin position="20"/>
        <end position="174"/>
    </location>
</feature>
<comment type="caution">
    <text evidence="15">The sequence shown here is derived from an EMBL/GenBank/DDBJ whole genome shotgun (WGS) entry which is preliminary data.</text>
</comment>
<dbReference type="InterPro" id="IPR000489">
    <property type="entry name" value="Pterin-binding_dom"/>
</dbReference>
<evidence type="ECO:0000256" key="2">
    <source>
        <dbReference type="ARBA" id="ARBA00001946"/>
    </source>
</evidence>
<dbReference type="GO" id="GO:0005829">
    <property type="term" value="C:cytosol"/>
    <property type="evidence" value="ECO:0007669"/>
    <property type="project" value="TreeGrafter"/>
</dbReference>
<comment type="similarity">
    <text evidence="4">Belongs to the DHPS family.</text>
</comment>
<evidence type="ECO:0000313" key="15">
    <source>
        <dbReference type="EMBL" id="KMT20893.1"/>
    </source>
</evidence>
<dbReference type="GO" id="GO:0004156">
    <property type="term" value="F:dihydropteroate synthase activity"/>
    <property type="evidence" value="ECO:0007669"/>
    <property type="project" value="UniProtKB-EC"/>
</dbReference>
<evidence type="ECO:0000256" key="1">
    <source>
        <dbReference type="ARBA" id="ARBA00000012"/>
    </source>
</evidence>
<dbReference type="GO" id="GO:0046654">
    <property type="term" value="P:tetrahydrofolate biosynthetic process"/>
    <property type="evidence" value="ECO:0007669"/>
    <property type="project" value="UniProtKB-UniPathway"/>
</dbReference>
<feature type="domain" description="Pterin-binding" evidence="13">
    <location>
        <begin position="18"/>
        <end position="273"/>
    </location>
</feature>
<keyword evidence="16" id="KW-1185">Reference proteome</keyword>
<gene>
    <name evidence="15" type="primary">folP</name>
    <name evidence="15" type="ORF">CLCY_1c01270</name>
</gene>
<dbReference type="AlphaFoldDB" id="A0A0J8D9C6"/>
<keyword evidence="9" id="KW-0460">Magnesium</keyword>